<keyword evidence="2" id="KW-0408">Iron</keyword>
<dbReference type="Pfam" id="PF14226">
    <property type="entry name" value="DIOX_N"/>
    <property type="match status" value="1"/>
</dbReference>
<name>A0A4D6NB85_VIGUN</name>
<accession>A0A4D6NB85</accession>
<dbReference type="InterPro" id="IPR005123">
    <property type="entry name" value="Oxoglu/Fe-dep_dioxygenase_dom"/>
</dbReference>
<reference evidence="4 5" key="1">
    <citation type="submission" date="2019-04" db="EMBL/GenBank/DDBJ databases">
        <title>An improved genome assembly and genetic linkage map for asparagus bean, Vigna unguiculata ssp. sesquipedialis.</title>
        <authorList>
            <person name="Xia Q."/>
            <person name="Zhang R."/>
            <person name="Dong Y."/>
        </authorList>
    </citation>
    <scope>NUCLEOTIDE SEQUENCE [LARGE SCALE GENOMIC DNA]</scope>
    <source>
        <tissue evidence="4">Leaf</tissue>
    </source>
</reference>
<dbReference type="Pfam" id="PF03171">
    <property type="entry name" value="2OG-FeII_Oxy"/>
    <property type="match status" value="2"/>
</dbReference>
<keyword evidence="1" id="KW-0479">Metal-binding</keyword>
<dbReference type="GO" id="GO:0046872">
    <property type="term" value="F:metal ion binding"/>
    <property type="evidence" value="ECO:0007669"/>
    <property type="project" value="UniProtKB-KW"/>
</dbReference>
<proteinExistence type="predicted"/>
<feature type="domain" description="Fe2OG dioxygenase" evidence="3">
    <location>
        <begin position="187"/>
        <end position="295"/>
    </location>
</feature>
<dbReference type="SUPFAM" id="SSF51197">
    <property type="entry name" value="Clavaminate synthase-like"/>
    <property type="match status" value="2"/>
</dbReference>
<feature type="domain" description="Fe2OG dioxygenase" evidence="3">
    <location>
        <begin position="370"/>
        <end position="471"/>
    </location>
</feature>
<dbReference type="PANTHER" id="PTHR47990">
    <property type="entry name" value="2-OXOGLUTARATE (2OG) AND FE(II)-DEPENDENT OXYGENASE SUPERFAMILY PROTEIN-RELATED"/>
    <property type="match status" value="1"/>
</dbReference>
<gene>
    <name evidence="4" type="ORF">DEO72_LG10g1032</name>
</gene>
<dbReference type="Gene3D" id="2.60.120.330">
    <property type="entry name" value="B-lactam Antibiotic, Isopenicillin N Synthase, Chain"/>
    <property type="match status" value="2"/>
</dbReference>
<dbReference type="InterPro" id="IPR027443">
    <property type="entry name" value="IPNS-like_sf"/>
</dbReference>
<dbReference type="PROSITE" id="PS51471">
    <property type="entry name" value="FE2OG_OXY"/>
    <property type="match status" value="2"/>
</dbReference>
<keyword evidence="5" id="KW-1185">Reference proteome</keyword>
<dbReference type="InterPro" id="IPR044861">
    <property type="entry name" value="IPNS-like_FE2OG_OXY"/>
</dbReference>
<sequence length="516" mass="59373">MDYEPPFLEAYKSLVQKDVGDSRNNNDYCSSTVERCDIPLIDLGRLSVEREECMREIAEAAREWGFFQVVNHGIPQELLKSMQIEQKKVFYQPFVNKSTQQVIFSTLSAKAYRWGNPFATNLRQLSWSEAFHFYVTDVSRMDQHQTLRSSLEGFATRMFSLAQSLSEILACKLNAKSNYFREHCWPKSSFIRLNRYPPCPVSKMHGLIPHCDTSFLTIVHQDHVGGLQLMKDGQWVGVKPNPHALVVNIGDLFQVVNHGVSQELLQNLRHEQMEVFRNSFAEKSRENFLNLPPRSYRWGNPSATNLTQISWSEAFHLFLPDIARMEDQHQSLRSSIEAFASAVTPLAERLVQILAQKVNIKFSYFQENCSAHTCFLRLNRYPPCPLHSRVFGLLPHTDSSFLTILNQDQIGGLQLMKDGKWISVKPNPQALVVNIGDLFQAVSNDMYISAKHQVVGGVKEERFSVAYFYNPRKDAVIESHMKRAVYRKFTFGEYREQIEKDVKETGDKVGLSRFLL</sequence>
<dbReference type="InterPro" id="IPR026992">
    <property type="entry name" value="DIOX_N"/>
</dbReference>
<evidence type="ECO:0000259" key="3">
    <source>
        <dbReference type="PROSITE" id="PS51471"/>
    </source>
</evidence>
<dbReference type="EMBL" id="CP039354">
    <property type="protein sequence ID" value="QCE09809.1"/>
    <property type="molecule type" value="Genomic_DNA"/>
</dbReference>
<evidence type="ECO:0000313" key="4">
    <source>
        <dbReference type="EMBL" id="QCE09809.1"/>
    </source>
</evidence>
<dbReference type="InterPro" id="IPR050231">
    <property type="entry name" value="Iron_ascorbate_oxido_reductase"/>
</dbReference>
<protein>
    <submittedName>
        <fullName evidence="4">Isopenicillin N synthase-like</fullName>
    </submittedName>
</protein>
<evidence type="ECO:0000256" key="2">
    <source>
        <dbReference type="ARBA" id="ARBA00023004"/>
    </source>
</evidence>
<organism evidence="4 5">
    <name type="scientific">Vigna unguiculata</name>
    <name type="common">Cowpea</name>
    <dbReference type="NCBI Taxonomy" id="3917"/>
    <lineage>
        <taxon>Eukaryota</taxon>
        <taxon>Viridiplantae</taxon>
        <taxon>Streptophyta</taxon>
        <taxon>Embryophyta</taxon>
        <taxon>Tracheophyta</taxon>
        <taxon>Spermatophyta</taxon>
        <taxon>Magnoliopsida</taxon>
        <taxon>eudicotyledons</taxon>
        <taxon>Gunneridae</taxon>
        <taxon>Pentapetalae</taxon>
        <taxon>rosids</taxon>
        <taxon>fabids</taxon>
        <taxon>Fabales</taxon>
        <taxon>Fabaceae</taxon>
        <taxon>Papilionoideae</taxon>
        <taxon>50 kb inversion clade</taxon>
        <taxon>NPAAA clade</taxon>
        <taxon>indigoferoid/millettioid clade</taxon>
        <taxon>Phaseoleae</taxon>
        <taxon>Vigna</taxon>
    </lineage>
</organism>
<evidence type="ECO:0000256" key="1">
    <source>
        <dbReference type="ARBA" id="ARBA00022723"/>
    </source>
</evidence>
<evidence type="ECO:0000313" key="5">
    <source>
        <dbReference type="Proteomes" id="UP000501690"/>
    </source>
</evidence>
<dbReference type="AlphaFoldDB" id="A0A4D6NB85"/>
<dbReference type="Proteomes" id="UP000501690">
    <property type="component" value="Linkage Group LG10"/>
</dbReference>